<feature type="signal peptide" evidence="1">
    <location>
        <begin position="1"/>
        <end position="19"/>
    </location>
</feature>
<keyword evidence="1" id="KW-0732">Signal</keyword>
<dbReference type="GO" id="GO:0051920">
    <property type="term" value="F:peroxiredoxin activity"/>
    <property type="evidence" value="ECO:0007669"/>
    <property type="project" value="InterPro"/>
</dbReference>
<feature type="domain" description="Carboxymuconolactone decarboxylase-like" evidence="2">
    <location>
        <begin position="68"/>
        <end position="132"/>
    </location>
</feature>
<evidence type="ECO:0000259" key="2">
    <source>
        <dbReference type="Pfam" id="PF02627"/>
    </source>
</evidence>
<dbReference type="InterPro" id="IPR004675">
    <property type="entry name" value="AhpD_core"/>
</dbReference>
<dbReference type="Pfam" id="PF02627">
    <property type="entry name" value="CMD"/>
    <property type="match status" value="1"/>
</dbReference>
<dbReference type="PATRIC" id="fig|344882.3.peg.475"/>
<dbReference type="SUPFAM" id="SSF69118">
    <property type="entry name" value="AhpD-like"/>
    <property type="match status" value="1"/>
</dbReference>
<feature type="chain" id="PRO_5006394422" description="Carboxymuconolactone decarboxylase-like domain-containing protein" evidence="1">
    <location>
        <begin position="20"/>
        <end position="193"/>
    </location>
</feature>
<dbReference type="InterPro" id="IPR029032">
    <property type="entry name" value="AhpD-like"/>
</dbReference>
<dbReference type="PANTHER" id="PTHR35446">
    <property type="entry name" value="SI:CH211-175M2.5"/>
    <property type="match status" value="1"/>
</dbReference>
<keyword evidence="4" id="KW-1185">Reference proteome</keyword>
<dbReference type="PANTHER" id="PTHR35446:SF2">
    <property type="entry name" value="CARBOXYMUCONOLACTONE DECARBOXYLASE-LIKE DOMAIN-CONTAINING PROTEIN"/>
    <property type="match status" value="1"/>
</dbReference>
<dbReference type="EMBL" id="LDJL01000011">
    <property type="protein sequence ID" value="KRG68898.1"/>
    <property type="molecule type" value="Genomic_DNA"/>
</dbReference>
<sequence length="193" mass="21386">MGSWLVFSAATALSTGAVAADEKKDIVHQDFGGVAFKQTLYSGNVTNYADLPTQIAKKYGSFSYESLPLDRQTAQLVRLWTSIKNKCSYCTIFHTQAARDAGIDIHKIDNIVAYRQSELYSDKEKAALDYAAAISSVDYENMPAATSQVRKYFKDEEVETIIMCTLLMDVWARMFAVKGNVPYYTDGDAGGKP</sequence>
<evidence type="ECO:0000313" key="4">
    <source>
        <dbReference type="Proteomes" id="UP000052052"/>
    </source>
</evidence>
<dbReference type="InterPro" id="IPR003779">
    <property type="entry name" value="CMD-like"/>
</dbReference>
<dbReference type="Gene3D" id="1.20.1290.10">
    <property type="entry name" value="AhpD-like"/>
    <property type="match status" value="1"/>
</dbReference>
<dbReference type="STRING" id="344882.ABB29_10520"/>
<accession>A0A0R0CR36</accession>
<organism evidence="3 4">
    <name type="scientific">Pseudoxanthomonas dokdonensis</name>
    <dbReference type="NCBI Taxonomy" id="344882"/>
    <lineage>
        <taxon>Bacteria</taxon>
        <taxon>Pseudomonadati</taxon>
        <taxon>Pseudomonadota</taxon>
        <taxon>Gammaproteobacteria</taxon>
        <taxon>Lysobacterales</taxon>
        <taxon>Lysobacteraceae</taxon>
        <taxon>Pseudoxanthomonas</taxon>
    </lineage>
</organism>
<proteinExistence type="predicted"/>
<evidence type="ECO:0000256" key="1">
    <source>
        <dbReference type="SAM" id="SignalP"/>
    </source>
</evidence>
<dbReference type="NCBIfam" id="TIGR00778">
    <property type="entry name" value="ahpD_dom"/>
    <property type="match status" value="1"/>
</dbReference>
<protein>
    <recommendedName>
        <fullName evidence="2">Carboxymuconolactone decarboxylase-like domain-containing protein</fullName>
    </recommendedName>
</protein>
<evidence type="ECO:0000313" key="3">
    <source>
        <dbReference type="EMBL" id="KRG68898.1"/>
    </source>
</evidence>
<comment type="caution">
    <text evidence="3">The sequence shown here is derived from an EMBL/GenBank/DDBJ whole genome shotgun (WGS) entry which is preliminary data.</text>
</comment>
<gene>
    <name evidence="3" type="ORF">ABB29_10520</name>
</gene>
<dbReference type="Proteomes" id="UP000052052">
    <property type="component" value="Unassembled WGS sequence"/>
</dbReference>
<name>A0A0R0CR36_9GAMM</name>
<reference evidence="3 4" key="1">
    <citation type="submission" date="2015-05" db="EMBL/GenBank/DDBJ databases">
        <title>Genome sequencing and analysis of members of genus Stenotrophomonas.</title>
        <authorList>
            <person name="Patil P.P."/>
            <person name="Midha S."/>
            <person name="Patil P.B."/>
        </authorList>
    </citation>
    <scope>NUCLEOTIDE SEQUENCE [LARGE SCALE GENOMIC DNA]</scope>
    <source>
        <strain evidence="3 4">DSM 21858</strain>
    </source>
</reference>
<dbReference type="AlphaFoldDB" id="A0A0R0CR36"/>